<keyword evidence="3" id="KW-1185">Reference proteome</keyword>
<name>A0A9E2S6W8_9BACT</name>
<keyword evidence="1" id="KW-0732">Signal</keyword>
<proteinExistence type="predicted"/>
<evidence type="ECO:0008006" key="4">
    <source>
        <dbReference type="Google" id="ProtNLM"/>
    </source>
</evidence>
<feature type="chain" id="PRO_5038637613" description="Outer membrane protein beta-barrel domain-containing protein" evidence="1">
    <location>
        <begin position="22"/>
        <end position="166"/>
    </location>
</feature>
<evidence type="ECO:0000313" key="3">
    <source>
        <dbReference type="Proteomes" id="UP000812270"/>
    </source>
</evidence>
<sequence>MFRKYLLVLFVLLAHVNISFSQNSTQKIGVYASIVHPIVTLSSDGPSYNFKDYYVVGFPFGINYWKTSNVGFSFELAPFIKSENGSSKMSYLLFHPGVLVALGKGYTFVGRMAFETSGRYGITPVFNKVFAKGKTCNYFIAVPLPVRFGNDKPTTASVGLQFGISF</sequence>
<accession>A0A9E2S6W8</accession>
<evidence type="ECO:0000313" key="2">
    <source>
        <dbReference type="EMBL" id="MBV4356002.1"/>
    </source>
</evidence>
<evidence type="ECO:0000256" key="1">
    <source>
        <dbReference type="SAM" id="SignalP"/>
    </source>
</evidence>
<comment type="caution">
    <text evidence="2">The sequence shown here is derived from an EMBL/GenBank/DDBJ whole genome shotgun (WGS) entry which is preliminary data.</text>
</comment>
<dbReference type="Proteomes" id="UP000812270">
    <property type="component" value="Unassembled WGS sequence"/>
</dbReference>
<gene>
    <name evidence="2" type="ORF">KTO63_02500</name>
</gene>
<feature type="signal peptide" evidence="1">
    <location>
        <begin position="1"/>
        <end position="21"/>
    </location>
</feature>
<reference evidence="2" key="1">
    <citation type="submission" date="2021-06" db="EMBL/GenBank/DDBJ databases">
        <authorList>
            <person name="Huq M.A."/>
        </authorList>
    </citation>
    <scope>NUCLEOTIDE SEQUENCE</scope>
    <source>
        <strain evidence="2">MAH-26</strain>
    </source>
</reference>
<dbReference type="EMBL" id="JAHSPG010000001">
    <property type="protein sequence ID" value="MBV4356002.1"/>
    <property type="molecule type" value="Genomic_DNA"/>
</dbReference>
<dbReference type="RefSeq" id="WP_217789544.1">
    <property type="nucleotide sequence ID" value="NZ_JAHSPG010000001.1"/>
</dbReference>
<protein>
    <recommendedName>
        <fullName evidence="4">Outer membrane protein beta-barrel domain-containing protein</fullName>
    </recommendedName>
</protein>
<organism evidence="2 3">
    <name type="scientific">Pinibacter aurantiacus</name>
    <dbReference type="NCBI Taxonomy" id="2851599"/>
    <lineage>
        <taxon>Bacteria</taxon>
        <taxon>Pseudomonadati</taxon>
        <taxon>Bacteroidota</taxon>
        <taxon>Chitinophagia</taxon>
        <taxon>Chitinophagales</taxon>
        <taxon>Chitinophagaceae</taxon>
        <taxon>Pinibacter</taxon>
    </lineage>
</organism>
<dbReference type="AlphaFoldDB" id="A0A9E2S6W8"/>